<name>A0A5P1F004_ASPOF</name>
<reference evidence="3" key="1">
    <citation type="journal article" date="2017" name="Nat. Commun.">
        <title>The asparagus genome sheds light on the origin and evolution of a young Y chromosome.</title>
        <authorList>
            <person name="Harkess A."/>
            <person name="Zhou J."/>
            <person name="Xu C."/>
            <person name="Bowers J.E."/>
            <person name="Van der Hulst R."/>
            <person name="Ayyampalayam S."/>
            <person name="Mercati F."/>
            <person name="Riccardi P."/>
            <person name="McKain M.R."/>
            <person name="Kakrana A."/>
            <person name="Tang H."/>
            <person name="Ray J."/>
            <person name="Groenendijk J."/>
            <person name="Arikit S."/>
            <person name="Mathioni S.M."/>
            <person name="Nakano M."/>
            <person name="Shan H."/>
            <person name="Telgmann-Rauber A."/>
            <person name="Kanno A."/>
            <person name="Yue Z."/>
            <person name="Chen H."/>
            <person name="Li W."/>
            <person name="Chen Y."/>
            <person name="Xu X."/>
            <person name="Zhang Y."/>
            <person name="Luo S."/>
            <person name="Chen H."/>
            <person name="Gao J."/>
            <person name="Mao Z."/>
            <person name="Pires J.C."/>
            <person name="Luo M."/>
            <person name="Kudrna D."/>
            <person name="Wing R.A."/>
            <person name="Meyers B.C."/>
            <person name="Yi K."/>
            <person name="Kong H."/>
            <person name="Lavrijsen P."/>
            <person name="Sunseri F."/>
            <person name="Falavigna A."/>
            <person name="Ye Y."/>
            <person name="Leebens-Mack J.H."/>
            <person name="Chen G."/>
        </authorList>
    </citation>
    <scope>NUCLEOTIDE SEQUENCE [LARGE SCALE GENOMIC DNA]</scope>
    <source>
        <strain evidence="3">cv. DH0086</strain>
    </source>
</reference>
<proteinExistence type="predicted"/>
<keyword evidence="3" id="KW-1185">Reference proteome</keyword>
<gene>
    <name evidence="2" type="ORF">A4U43_C04F8830</name>
</gene>
<evidence type="ECO:0000313" key="3">
    <source>
        <dbReference type="Proteomes" id="UP000243459"/>
    </source>
</evidence>
<feature type="compositionally biased region" description="Acidic residues" evidence="1">
    <location>
        <begin position="38"/>
        <end position="84"/>
    </location>
</feature>
<dbReference type="Proteomes" id="UP000243459">
    <property type="component" value="Chromosome 4"/>
</dbReference>
<dbReference type="Gramene" id="ONK71454">
    <property type="protein sequence ID" value="ONK71454"/>
    <property type="gene ID" value="A4U43_C04F8830"/>
</dbReference>
<evidence type="ECO:0000313" key="2">
    <source>
        <dbReference type="EMBL" id="ONK71454.1"/>
    </source>
</evidence>
<accession>A0A5P1F004</accession>
<organism evidence="2 3">
    <name type="scientific">Asparagus officinalis</name>
    <name type="common">Garden asparagus</name>
    <dbReference type="NCBI Taxonomy" id="4686"/>
    <lineage>
        <taxon>Eukaryota</taxon>
        <taxon>Viridiplantae</taxon>
        <taxon>Streptophyta</taxon>
        <taxon>Embryophyta</taxon>
        <taxon>Tracheophyta</taxon>
        <taxon>Spermatophyta</taxon>
        <taxon>Magnoliopsida</taxon>
        <taxon>Liliopsida</taxon>
        <taxon>Asparagales</taxon>
        <taxon>Asparagaceae</taxon>
        <taxon>Asparagoideae</taxon>
        <taxon>Asparagus</taxon>
    </lineage>
</organism>
<feature type="compositionally biased region" description="Basic and acidic residues" evidence="1">
    <location>
        <begin position="85"/>
        <end position="95"/>
    </location>
</feature>
<feature type="region of interest" description="Disordered" evidence="1">
    <location>
        <begin position="1"/>
        <end position="207"/>
    </location>
</feature>
<dbReference type="AlphaFoldDB" id="A0A5P1F004"/>
<evidence type="ECO:0000256" key="1">
    <source>
        <dbReference type="SAM" id="MobiDB-lite"/>
    </source>
</evidence>
<dbReference type="EMBL" id="CM007384">
    <property type="protein sequence ID" value="ONK71454.1"/>
    <property type="molecule type" value="Genomic_DNA"/>
</dbReference>
<sequence>MCYEAASLLDISADYGDSSSDNENADIGWVEIGSKEEPSEEEEIEENPSEEEEVEEETSEGEEVEEDLDEDEAQEVDSCEEPYEDSCRADEEKLSQGEPNQADSCGGLSIKSCTEKRNEETYEEEPYEEEMIEEGTCEEVPNVEEACEELEEASEEEPDEEEQVEEEPNEGESDVKESDEELDEDPEEPPDEKPCGGSPVNQFYNRKNKISAQFNSGKMNMTSDIASAPRFSELSCVMNSAGNVTVPEKLPAKEIAGKKRCDRGNVTENKVKELAENVGSIVSSSEKRKTRQSR</sequence>
<feature type="compositionally biased region" description="Acidic residues" evidence="1">
    <location>
        <begin position="121"/>
        <end position="190"/>
    </location>
</feature>
<protein>
    <submittedName>
        <fullName evidence="2">Uncharacterized protein</fullName>
    </submittedName>
</protein>